<name>A0A0A9E6R8_ARUDO</name>
<reference evidence="1" key="1">
    <citation type="submission" date="2014-09" db="EMBL/GenBank/DDBJ databases">
        <authorList>
            <person name="Magalhaes I.L.F."/>
            <person name="Oliveira U."/>
            <person name="Santos F.R."/>
            <person name="Vidigal T.H.D.A."/>
            <person name="Brescovit A.D."/>
            <person name="Santos A.J."/>
        </authorList>
    </citation>
    <scope>NUCLEOTIDE SEQUENCE</scope>
    <source>
        <tissue evidence="1">Shoot tissue taken approximately 20 cm above the soil surface</tissue>
    </source>
</reference>
<reference evidence="1" key="2">
    <citation type="journal article" date="2015" name="Data Brief">
        <title>Shoot transcriptome of the giant reed, Arundo donax.</title>
        <authorList>
            <person name="Barrero R.A."/>
            <person name="Guerrero F.D."/>
            <person name="Moolhuijzen P."/>
            <person name="Goolsby J.A."/>
            <person name="Tidwell J."/>
            <person name="Bellgard S.E."/>
            <person name="Bellgard M.I."/>
        </authorList>
    </citation>
    <scope>NUCLEOTIDE SEQUENCE</scope>
    <source>
        <tissue evidence="1">Shoot tissue taken approximately 20 cm above the soil surface</tissue>
    </source>
</reference>
<sequence length="27" mass="3413">MKQIIERVLTCMKLLQRILLHYRIPRF</sequence>
<dbReference type="EMBL" id="GBRH01204320">
    <property type="protein sequence ID" value="JAD93575.1"/>
    <property type="molecule type" value="Transcribed_RNA"/>
</dbReference>
<dbReference type="AlphaFoldDB" id="A0A0A9E6R8"/>
<organism evidence="1">
    <name type="scientific">Arundo donax</name>
    <name type="common">Giant reed</name>
    <name type="synonym">Donax arundinaceus</name>
    <dbReference type="NCBI Taxonomy" id="35708"/>
    <lineage>
        <taxon>Eukaryota</taxon>
        <taxon>Viridiplantae</taxon>
        <taxon>Streptophyta</taxon>
        <taxon>Embryophyta</taxon>
        <taxon>Tracheophyta</taxon>
        <taxon>Spermatophyta</taxon>
        <taxon>Magnoliopsida</taxon>
        <taxon>Liliopsida</taxon>
        <taxon>Poales</taxon>
        <taxon>Poaceae</taxon>
        <taxon>PACMAD clade</taxon>
        <taxon>Arundinoideae</taxon>
        <taxon>Arundineae</taxon>
        <taxon>Arundo</taxon>
    </lineage>
</organism>
<evidence type="ECO:0000313" key="1">
    <source>
        <dbReference type="EMBL" id="JAD93575.1"/>
    </source>
</evidence>
<proteinExistence type="predicted"/>
<protein>
    <submittedName>
        <fullName evidence="1">Uncharacterized protein</fullName>
    </submittedName>
</protein>
<accession>A0A0A9E6R8</accession>